<dbReference type="RefSeq" id="WP_185179435.1">
    <property type="nucleotide sequence ID" value="NZ_CBCSEP010000019.1"/>
</dbReference>
<organism evidence="1 2">
    <name type="scientific">Cohnella lubricantis</name>
    <dbReference type="NCBI Taxonomy" id="2163172"/>
    <lineage>
        <taxon>Bacteria</taxon>
        <taxon>Bacillati</taxon>
        <taxon>Bacillota</taxon>
        <taxon>Bacilli</taxon>
        <taxon>Bacillales</taxon>
        <taxon>Paenibacillaceae</taxon>
        <taxon>Cohnella</taxon>
    </lineage>
</organism>
<dbReference type="InterPro" id="IPR001387">
    <property type="entry name" value="Cro/C1-type_HTH"/>
</dbReference>
<evidence type="ECO:0000313" key="2">
    <source>
        <dbReference type="Proteomes" id="UP000574133"/>
    </source>
</evidence>
<dbReference type="EMBL" id="JACJVN010000051">
    <property type="protein sequence ID" value="MBB6678162.1"/>
    <property type="molecule type" value="Genomic_DNA"/>
</dbReference>
<comment type="caution">
    <text evidence="1">The sequence shown here is derived from an EMBL/GenBank/DDBJ whole genome shotgun (WGS) entry which is preliminary data.</text>
</comment>
<sequence length="196" mass="22145">MLGHQEKHRIEQLALRNRDKIGKGIRKPRFRKPKSWTVRNRVLMAVLIVEDVKLSELAEELGVAPRTVASWIYEGVHPTEEYRAAIAHKFGLPQHVLFHLDEHGLEAAEAIAAAFQGEGKFYKRALLGAKRNRILSGLFAVHGVSPAAFSRKAGIAPATTRKYMHQGALPDAGYRELYCDFFGLPEDVLFYEARER</sequence>
<reference evidence="1 2" key="1">
    <citation type="submission" date="2020-08" db="EMBL/GenBank/DDBJ databases">
        <title>Cohnella phylogeny.</title>
        <authorList>
            <person name="Dunlap C."/>
        </authorList>
    </citation>
    <scope>NUCLEOTIDE SEQUENCE [LARGE SCALE GENOMIC DNA]</scope>
    <source>
        <strain evidence="1 2">DSM 103658</strain>
    </source>
</reference>
<name>A0A841TAY7_9BACL</name>
<dbReference type="SUPFAM" id="SSF47413">
    <property type="entry name" value="lambda repressor-like DNA-binding domains"/>
    <property type="match status" value="1"/>
</dbReference>
<dbReference type="InterPro" id="IPR010982">
    <property type="entry name" value="Lambda_DNA-bd_dom_sf"/>
</dbReference>
<dbReference type="GO" id="GO:0003677">
    <property type="term" value="F:DNA binding"/>
    <property type="evidence" value="ECO:0007669"/>
    <property type="project" value="InterPro"/>
</dbReference>
<dbReference type="AlphaFoldDB" id="A0A841TAY7"/>
<gene>
    <name evidence="1" type="ORF">H4Q31_12715</name>
</gene>
<evidence type="ECO:0000313" key="1">
    <source>
        <dbReference type="EMBL" id="MBB6678162.1"/>
    </source>
</evidence>
<keyword evidence="2" id="KW-1185">Reference proteome</keyword>
<proteinExistence type="predicted"/>
<protein>
    <submittedName>
        <fullName evidence="1">XRE family transcriptional regulator</fullName>
    </submittedName>
</protein>
<dbReference type="Proteomes" id="UP000574133">
    <property type="component" value="Unassembled WGS sequence"/>
</dbReference>
<dbReference type="CDD" id="cd00093">
    <property type="entry name" value="HTH_XRE"/>
    <property type="match status" value="1"/>
</dbReference>
<accession>A0A841TAY7</accession>